<dbReference type="AlphaFoldDB" id="A0A840L5T4"/>
<keyword evidence="2" id="KW-1185">Reference proteome</keyword>
<sequence length="78" mass="9172">MSTIREVLLHLHEGRWNEAHHRVQSEDSPQAAWLHGILHLQEGDLEDAEYWYGKAGRNFRSRGTLQEEIQRLEAELPE</sequence>
<reference evidence="1 2" key="1">
    <citation type="submission" date="2020-08" db="EMBL/GenBank/DDBJ databases">
        <title>Functional genomics of gut bacteria from endangered species of beetles.</title>
        <authorList>
            <person name="Carlos-Shanley C."/>
        </authorList>
    </citation>
    <scope>NUCLEOTIDE SEQUENCE [LARGE SCALE GENOMIC DNA]</scope>
    <source>
        <strain evidence="1 2">S00239</strain>
    </source>
</reference>
<dbReference type="EMBL" id="JACHLP010000003">
    <property type="protein sequence ID" value="MBB4843386.1"/>
    <property type="molecule type" value="Genomic_DNA"/>
</dbReference>
<protein>
    <recommendedName>
        <fullName evidence="3">Tetratricopeptide repeat protein</fullName>
    </recommendedName>
</protein>
<dbReference type="Proteomes" id="UP000562027">
    <property type="component" value="Unassembled WGS sequence"/>
</dbReference>
<accession>A0A840L5T4</accession>
<evidence type="ECO:0000313" key="1">
    <source>
        <dbReference type="EMBL" id="MBB4843386.1"/>
    </source>
</evidence>
<proteinExistence type="predicted"/>
<evidence type="ECO:0008006" key="3">
    <source>
        <dbReference type="Google" id="ProtNLM"/>
    </source>
</evidence>
<name>A0A840L5T4_9BURK</name>
<comment type="caution">
    <text evidence="1">The sequence shown here is derived from an EMBL/GenBank/DDBJ whole genome shotgun (WGS) entry which is preliminary data.</text>
</comment>
<evidence type="ECO:0000313" key="2">
    <source>
        <dbReference type="Proteomes" id="UP000562027"/>
    </source>
</evidence>
<organism evidence="1 2">
    <name type="scientific">Roseateles oligotrophus</name>
    <dbReference type="NCBI Taxonomy" id="1769250"/>
    <lineage>
        <taxon>Bacteria</taxon>
        <taxon>Pseudomonadati</taxon>
        <taxon>Pseudomonadota</taxon>
        <taxon>Betaproteobacteria</taxon>
        <taxon>Burkholderiales</taxon>
        <taxon>Sphaerotilaceae</taxon>
        <taxon>Roseateles</taxon>
    </lineage>
</organism>
<gene>
    <name evidence="1" type="ORF">HNP55_001905</name>
</gene>
<dbReference type="RefSeq" id="WP_184298586.1">
    <property type="nucleotide sequence ID" value="NZ_JACHLP010000003.1"/>
</dbReference>